<evidence type="ECO:0000256" key="4">
    <source>
        <dbReference type="ARBA" id="ARBA00011738"/>
    </source>
</evidence>
<comment type="caution">
    <text evidence="14">Lacks conserved residue(s) required for the propagation of feature annotation.</text>
</comment>
<gene>
    <name evidence="15" type="ORF">B7O98_01445</name>
</gene>
<evidence type="ECO:0000256" key="5">
    <source>
        <dbReference type="ARBA" id="ARBA00012624"/>
    </source>
</evidence>
<comment type="subcellular location">
    <subcellularLocation>
        <location evidence="2 14">Cytoplasm</location>
    </subcellularLocation>
</comment>
<dbReference type="CDD" id="cd18083">
    <property type="entry name" value="aTrm56-like"/>
    <property type="match status" value="1"/>
</dbReference>
<protein>
    <recommendedName>
        <fullName evidence="6 14">tRNA (cytidine(56)-2'-O)-methyltransferase</fullName>
        <ecNumber evidence="5 14">2.1.1.206</ecNumber>
    </recommendedName>
    <alternativeName>
        <fullName evidence="12 14">tRNA ribose 2'-O-methyltransferase aTrm56</fullName>
    </alternativeName>
</protein>
<evidence type="ECO:0000256" key="1">
    <source>
        <dbReference type="ARBA" id="ARBA00003959"/>
    </source>
</evidence>
<dbReference type="EMBL" id="NBVN01000002">
    <property type="protein sequence ID" value="PUA33130.1"/>
    <property type="molecule type" value="Genomic_DNA"/>
</dbReference>
<accession>A0A2R7Y6G6</accession>
<dbReference type="PANTHER" id="PTHR42197:SF1">
    <property type="entry name" value="TRNA (CYTIDINE(56)-2'-O)-METHYLTRANSFERASE"/>
    <property type="match status" value="1"/>
</dbReference>
<organism evidence="15 16">
    <name type="scientific">Zestosphaera tikiterensis</name>
    <dbReference type="NCBI Taxonomy" id="1973259"/>
    <lineage>
        <taxon>Archaea</taxon>
        <taxon>Thermoproteota</taxon>
        <taxon>Thermoprotei</taxon>
        <taxon>Desulfurococcales</taxon>
        <taxon>Desulfurococcaceae</taxon>
        <taxon>Zestosphaera</taxon>
    </lineage>
</organism>
<keyword evidence="11 14" id="KW-0819">tRNA processing</keyword>
<keyword evidence="7 14" id="KW-0963">Cytoplasm</keyword>
<evidence type="ECO:0000256" key="10">
    <source>
        <dbReference type="ARBA" id="ARBA00022691"/>
    </source>
</evidence>
<keyword evidence="8 14" id="KW-0489">Methyltransferase</keyword>
<name>A0A2R7Y6G6_9CREN</name>
<comment type="similarity">
    <text evidence="3 14">Belongs to the aTrm56 family.</text>
</comment>
<dbReference type="Pfam" id="PF01994">
    <property type="entry name" value="Trm56"/>
    <property type="match status" value="1"/>
</dbReference>
<evidence type="ECO:0000256" key="12">
    <source>
        <dbReference type="ARBA" id="ARBA00029826"/>
    </source>
</evidence>
<evidence type="ECO:0000256" key="8">
    <source>
        <dbReference type="ARBA" id="ARBA00022603"/>
    </source>
</evidence>
<dbReference type="PANTHER" id="PTHR42197">
    <property type="entry name" value="TRNA (CYTIDINE(56)-2'-O)-METHYLTRANSFERASE"/>
    <property type="match status" value="1"/>
</dbReference>
<comment type="catalytic activity">
    <reaction evidence="13 14">
        <text>cytidine(56) in tRNA + S-adenosyl-L-methionine = 2'-O-methylcytidine(56) in tRNA + S-adenosyl-L-homocysteine + H(+)</text>
        <dbReference type="Rhea" id="RHEA:42968"/>
        <dbReference type="Rhea" id="RHEA-COMP:10308"/>
        <dbReference type="Rhea" id="RHEA-COMP:10309"/>
        <dbReference type="ChEBI" id="CHEBI:15378"/>
        <dbReference type="ChEBI" id="CHEBI:57856"/>
        <dbReference type="ChEBI" id="CHEBI:59789"/>
        <dbReference type="ChEBI" id="CHEBI:74495"/>
        <dbReference type="ChEBI" id="CHEBI:82748"/>
        <dbReference type="EC" id="2.1.1.206"/>
    </reaction>
</comment>
<evidence type="ECO:0000256" key="3">
    <source>
        <dbReference type="ARBA" id="ARBA00010324"/>
    </source>
</evidence>
<dbReference type="InterPro" id="IPR002845">
    <property type="entry name" value="tRNA_mtfrase_aTrm56"/>
</dbReference>
<evidence type="ECO:0000256" key="14">
    <source>
        <dbReference type="HAMAP-Rule" id="MF_00077"/>
    </source>
</evidence>
<comment type="function">
    <text evidence="1 14">Specifically catalyzes the AdoMet-dependent 2'-O-ribose methylation of cytidine at position 56 in tRNAs.</text>
</comment>
<evidence type="ECO:0000256" key="13">
    <source>
        <dbReference type="ARBA" id="ARBA00047792"/>
    </source>
</evidence>
<keyword evidence="9 14" id="KW-0808">Transferase</keyword>
<proteinExistence type="inferred from homology"/>
<evidence type="ECO:0000256" key="11">
    <source>
        <dbReference type="ARBA" id="ARBA00022694"/>
    </source>
</evidence>
<evidence type="ECO:0000256" key="2">
    <source>
        <dbReference type="ARBA" id="ARBA00004496"/>
    </source>
</evidence>
<dbReference type="HAMAP" id="MF_00077">
    <property type="entry name" value="tRNA_methyltr_aTrm56"/>
    <property type="match status" value="1"/>
</dbReference>
<feature type="binding site" evidence="14">
    <location>
        <position position="92"/>
    </location>
    <ligand>
        <name>S-adenosyl-L-methionine</name>
        <dbReference type="ChEBI" id="CHEBI:59789"/>
    </ligand>
</feature>
<sequence length="196" mass="21854">MLRGPEVVKIYVLRIGHRPSRDKRVTTHVGLVARAFGASGFILGDVRDEAVLKSILKVCSLWGGSSFHVEDGVNSLDYVKKWRELGGLVIHLTMYGLHVDDVIEEIRKSGKDLLVVVGASKVPREYYELADYNVAIGHQPHSEVAALAVFLDRYFKGGELRFIFSDAKLYVVPSPKGKLVVRSEERSEPEGLDKVH</sequence>
<evidence type="ECO:0000256" key="6">
    <source>
        <dbReference type="ARBA" id="ARBA00013709"/>
    </source>
</evidence>
<comment type="caution">
    <text evidence="15">The sequence shown here is derived from an EMBL/GenBank/DDBJ whole genome shotgun (WGS) entry which is preliminary data.</text>
</comment>
<dbReference type="GO" id="GO:0005737">
    <property type="term" value="C:cytoplasm"/>
    <property type="evidence" value="ECO:0007669"/>
    <property type="project" value="UniProtKB-SubCell"/>
</dbReference>
<comment type="subunit">
    <text evidence="4 14">Homodimer.</text>
</comment>
<evidence type="ECO:0000256" key="7">
    <source>
        <dbReference type="ARBA" id="ARBA00022490"/>
    </source>
</evidence>
<reference evidence="15" key="2">
    <citation type="journal article" date="2018" name="Syst. Appl. Microbiol.">
        <title>A new symbiotic nanoarchaeote (Candidatus Nanoclepta minutus) and its host (Zestosphaera tikiterensis gen. nov., sp. nov.) from a New Zealand hot spring.</title>
        <authorList>
            <person name="St John E."/>
            <person name="Liu Y."/>
            <person name="Podar M."/>
            <person name="Stott M.B."/>
            <person name="Meneghin J."/>
            <person name="Chen Z."/>
            <person name="Lagutin K."/>
            <person name="Mitchell K."/>
            <person name="Reysenbach A.L."/>
        </authorList>
    </citation>
    <scope>NUCLEOTIDE SEQUENCE [LARGE SCALE GENOMIC DNA]</scope>
    <source>
        <strain evidence="15">NZ3</strain>
    </source>
</reference>
<dbReference type="AlphaFoldDB" id="A0A2R7Y6G6"/>
<dbReference type="Proteomes" id="UP000244093">
    <property type="component" value="Unassembled WGS sequence"/>
</dbReference>
<evidence type="ECO:0000313" key="15">
    <source>
        <dbReference type="EMBL" id="PUA33130.1"/>
    </source>
</evidence>
<dbReference type="SUPFAM" id="SSF75217">
    <property type="entry name" value="alpha/beta knot"/>
    <property type="match status" value="1"/>
</dbReference>
<dbReference type="EC" id="2.1.1.206" evidence="5 14"/>
<dbReference type="GO" id="GO:0106059">
    <property type="term" value="F:tRNA (cytidine(56)-2'-O)-methyltransferase activity"/>
    <property type="evidence" value="ECO:0007669"/>
    <property type="project" value="UniProtKB-EC"/>
</dbReference>
<evidence type="ECO:0000256" key="9">
    <source>
        <dbReference type="ARBA" id="ARBA00022679"/>
    </source>
</evidence>
<keyword evidence="10 14" id="KW-0949">S-adenosyl-L-methionine</keyword>
<dbReference type="GO" id="GO:0002128">
    <property type="term" value="P:tRNA nucleoside ribose methylation"/>
    <property type="evidence" value="ECO:0007669"/>
    <property type="project" value="UniProtKB-UniRule"/>
</dbReference>
<evidence type="ECO:0000313" key="16">
    <source>
        <dbReference type="Proteomes" id="UP000244093"/>
    </source>
</evidence>
<dbReference type="PIRSF" id="PIRSF016123">
    <property type="entry name" value="UCP016123"/>
    <property type="match status" value="1"/>
</dbReference>
<dbReference type="Gene3D" id="3.40.1280.10">
    <property type="match status" value="1"/>
</dbReference>
<dbReference type="InterPro" id="IPR029026">
    <property type="entry name" value="tRNA_m1G_MTases_N"/>
</dbReference>
<reference evidence="15" key="1">
    <citation type="submission" date="2017-04" db="EMBL/GenBank/DDBJ databases">
        <authorList>
            <person name="Afonso C.L."/>
            <person name="Miller P.J."/>
            <person name="Scott M.A."/>
            <person name="Spackman E."/>
            <person name="Goraichik I."/>
            <person name="Dimitrov K.M."/>
            <person name="Suarez D.L."/>
            <person name="Swayne D.E."/>
        </authorList>
    </citation>
    <scope>NUCLEOTIDE SEQUENCE</scope>
    <source>
        <strain evidence="15">NZ3</strain>
    </source>
</reference>
<dbReference type="InterPro" id="IPR029028">
    <property type="entry name" value="Alpha/beta_knot_MTases"/>
</dbReference>